<dbReference type="SMART" id="SM00861">
    <property type="entry name" value="Transket_pyr"/>
    <property type="match status" value="1"/>
</dbReference>
<dbReference type="PANTHER" id="PTHR43257">
    <property type="entry name" value="PYRUVATE DEHYDROGENASE E1 COMPONENT BETA SUBUNIT"/>
    <property type="match status" value="1"/>
</dbReference>
<proteinExistence type="predicted"/>
<dbReference type="InterPro" id="IPR009014">
    <property type="entry name" value="Transketo_C/PFOR_II"/>
</dbReference>
<dbReference type="Pfam" id="PF02779">
    <property type="entry name" value="Transket_pyr"/>
    <property type="match status" value="1"/>
</dbReference>
<reference evidence="5" key="1">
    <citation type="submission" date="2022-12" db="EMBL/GenBank/DDBJ databases">
        <title>New Phytohabitans aurantiacus sp. RD004123 nov., an actinomycete isolated from soil.</title>
        <authorList>
            <person name="Triningsih D.W."/>
            <person name="Harunari E."/>
            <person name="Igarashi Y."/>
        </authorList>
    </citation>
    <scope>NUCLEOTIDE SEQUENCE</scope>
    <source>
        <strain evidence="5">RD004123</strain>
    </source>
</reference>
<feature type="domain" description="Transketolase-like pyrimidine-binding" evidence="4">
    <location>
        <begin position="5"/>
        <end position="183"/>
    </location>
</feature>
<dbReference type="EMBL" id="BSDI01000106">
    <property type="protein sequence ID" value="GLI03868.1"/>
    <property type="molecule type" value="Genomic_DNA"/>
</dbReference>
<keyword evidence="6" id="KW-1185">Reference proteome</keyword>
<gene>
    <name evidence="5" type="primary">acoB_2</name>
    <name evidence="5" type="ORF">Pa4123_91480</name>
</gene>
<dbReference type="SUPFAM" id="SSF52518">
    <property type="entry name" value="Thiamin diphosphate-binding fold (THDP-binding)"/>
    <property type="match status" value="1"/>
</dbReference>
<dbReference type="RefSeq" id="WP_281906365.1">
    <property type="nucleotide sequence ID" value="NZ_BSDI01000106.1"/>
</dbReference>
<dbReference type="Pfam" id="PF02780">
    <property type="entry name" value="Transketolase_C"/>
    <property type="match status" value="1"/>
</dbReference>
<dbReference type="Gene3D" id="3.40.50.970">
    <property type="match status" value="1"/>
</dbReference>
<dbReference type="InterPro" id="IPR005475">
    <property type="entry name" value="Transketolase-like_Pyr-bd"/>
</dbReference>
<evidence type="ECO:0000256" key="1">
    <source>
        <dbReference type="ARBA" id="ARBA00001964"/>
    </source>
</evidence>
<keyword evidence="3" id="KW-0786">Thiamine pyrophosphate</keyword>
<name>A0ABQ5RBU3_9ACTN</name>
<accession>A0ABQ5RBU3</accession>
<comment type="cofactor">
    <cofactor evidence="1">
        <name>thiamine diphosphate</name>
        <dbReference type="ChEBI" id="CHEBI:58937"/>
    </cofactor>
</comment>
<protein>
    <submittedName>
        <fullName evidence="5">TPP-dependent acetoin dehydrogenase complex, E1 protein subunit beta</fullName>
    </submittedName>
</protein>
<dbReference type="Proteomes" id="UP001144280">
    <property type="component" value="Unassembled WGS sequence"/>
</dbReference>
<dbReference type="Gene3D" id="3.40.50.920">
    <property type="match status" value="1"/>
</dbReference>
<evidence type="ECO:0000256" key="2">
    <source>
        <dbReference type="ARBA" id="ARBA00023002"/>
    </source>
</evidence>
<dbReference type="CDD" id="cd07036">
    <property type="entry name" value="TPP_PYR_E1-PDHc-beta_like"/>
    <property type="match status" value="1"/>
</dbReference>
<dbReference type="InterPro" id="IPR033248">
    <property type="entry name" value="Transketolase_C"/>
</dbReference>
<sequence length="336" mass="36367">MTEHLAIWRALNAALRDALAADDRVFVMGEDLTKWATGGGIYGVTKRLADEFGTHRIRDTPISEEAIVAAGVGAAIQGCRPVVEIMYSDFSLLAMDPIVNQAAKTRYMFNGQFQVPLVIRSNGGSGIGKAAQHSQSLETLFAHIPGLEVVLPATPDDAYGLLRTAIQSPNPTIFLEHKALYNVRGPVRREPVPFGKARVACEGSDLTIVATQLMLHRALAVAARAAETGVYLEVIDPRTLYPLDLDTIARSVAKTRRLLIAHEAPRDFGFGAEIAASLTEQCWDHLDAAPVRVAGARTPIPYAEELEREVIPDEDDLVRAIAQLVPTSAGIRTSQS</sequence>
<evidence type="ECO:0000313" key="5">
    <source>
        <dbReference type="EMBL" id="GLI03868.1"/>
    </source>
</evidence>
<evidence type="ECO:0000259" key="4">
    <source>
        <dbReference type="SMART" id="SM00861"/>
    </source>
</evidence>
<keyword evidence="2" id="KW-0560">Oxidoreductase</keyword>
<comment type="caution">
    <text evidence="5">The sequence shown here is derived from an EMBL/GenBank/DDBJ whole genome shotgun (WGS) entry which is preliminary data.</text>
</comment>
<dbReference type="PANTHER" id="PTHR43257:SF2">
    <property type="entry name" value="PYRUVATE DEHYDROGENASE E1 COMPONENT SUBUNIT BETA"/>
    <property type="match status" value="1"/>
</dbReference>
<organism evidence="5 6">
    <name type="scientific">Phytohabitans aurantiacus</name>
    <dbReference type="NCBI Taxonomy" id="3016789"/>
    <lineage>
        <taxon>Bacteria</taxon>
        <taxon>Bacillati</taxon>
        <taxon>Actinomycetota</taxon>
        <taxon>Actinomycetes</taxon>
        <taxon>Micromonosporales</taxon>
        <taxon>Micromonosporaceae</taxon>
    </lineage>
</organism>
<evidence type="ECO:0000313" key="6">
    <source>
        <dbReference type="Proteomes" id="UP001144280"/>
    </source>
</evidence>
<evidence type="ECO:0000256" key="3">
    <source>
        <dbReference type="ARBA" id="ARBA00023052"/>
    </source>
</evidence>
<dbReference type="InterPro" id="IPR029061">
    <property type="entry name" value="THDP-binding"/>
</dbReference>
<dbReference type="SUPFAM" id="SSF52922">
    <property type="entry name" value="TK C-terminal domain-like"/>
    <property type="match status" value="1"/>
</dbReference>